<name>A0A1E3RLU2_MYCFV</name>
<dbReference type="STRING" id="1776.BHQ18_08830"/>
<dbReference type="OrthoDB" id="9776116at2"/>
<keyword evidence="3" id="KW-1185">Reference proteome</keyword>
<sequence>MGRHLNRAIAHFGTDTRGMLEGGHYALLHTRSMEFDDLRPYVPGDEIRDIDWRASVRTGETMVKQFVTEKHHKILLVCDAGRDMSALAPSGEVKRDVATLVMGAVGLISMRRTDQIGMVYGDSLGCANVRPRRGENHIEGMLDGYYAHSLGDVGTSDIVTQLDYVAHSHRRRLLIVVVSDEPDITDRLDDVVTRLTARHELVWVAVADMPAVGADAGEQDAYDVATGRFVPDGVTLGPAVAAAYRRAEARRAAELDEFFLTRGVPFVRINSSAEIRSRMVELTEAYSHAGR</sequence>
<evidence type="ECO:0000313" key="2">
    <source>
        <dbReference type="EMBL" id="ODQ90818.1"/>
    </source>
</evidence>
<dbReference type="Proteomes" id="UP000094053">
    <property type="component" value="Unassembled WGS sequence"/>
</dbReference>
<dbReference type="PANTHER" id="PTHR33608">
    <property type="entry name" value="BLL2464 PROTEIN"/>
    <property type="match status" value="1"/>
</dbReference>
<dbReference type="PANTHER" id="PTHR33608:SF6">
    <property type="entry name" value="BLL2464 PROTEIN"/>
    <property type="match status" value="1"/>
</dbReference>
<evidence type="ECO:0000313" key="3">
    <source>
        <dbReference type="Proteomes" id="UP000094053"/>
    </source>
</evidence>
<feature type="domain" description="DUF58" evidence="1">
    <location>
        <begin position="37"/>
        <end position="209"/>
    </location>
</feature>
<evidence type="ECO:0000259" key="1">
    <source>
        <dbReference type="Pfam" id="PF01882"/>
    </source>
</evidence>
<reference evidence="3" key="1">
    <citation type="submission" date="2016-09" db="EMBL/GenBank/DDBJ databases">
        <authorList>
            <person name="Greninger A.L."/>
            <person name="Jerome K.R."/>
            <person name="Mcnair B."/>
            <person name="Wallis C."/>
            <person name="Fang F."/>
        </authorList>
    </citation>
    <scope>NUCLEOTIDE SEQUENCE [LARGE SCALE GENOMIC DNA]</scope>
    <source>
        <strain evidence="3">M6</strain>
    </source>
</reference>
<gene>
    <name evidence="2" type="ORF">BHQ18_08830</name>
</gene>
<proteinExistence type="predicted"/>
<organism evidence="2 3">
    <name type="scientific">Mycolicibacterium flavescens</name>
    <name type="common">Mycobacterium flavescens</name>
    <dbReference type="NCBI Taxonomy" id="1776"/>
    <lineage>
        <taxon>Bacteria</taxon>
        <taxon>Bacillati</taxon>
        <taxon>Actinomycetota</taxon>
        <taxon>Actinomycetes</taxon>
        <taxon>Mycobacteriales</taxon>
        <taxon>Mycobacteriaceae</taxon>
        <taxon>Mycolicibacterium</taxon>
    </lineage>
</organism>
<dbReference type="AlphaFoldDB" id="A0A1E3RLU2"/>
<protein>
    <recommendedName>
        <fullName evidence="1">DUF58 domain-containing protein</fullName>
    </recommendedName>
</protein>
<accession>A0A1E3RLU2</accession>
<comment type="caution">
    <text evidence="2">The sequence shown here is derived from an EMBL/GenBank/DDBJ whole genome shotgun (WGS) entry which is preliminary data.</text>
</comment>
<dbReference type="Pfam" id="PF01882">
    <property type="entry name" value="DUF58"/>
    <property type="match status" value="1"/>
</dbReference>
<dbReference type="RefSeq" id="WP_069413208.1">
    <property type="nucleotide sequence ID" value="NZ_JACKUL010000026.1"/>
</dbReference>
<dbReference type="InterPro" id="IPR002881">
    <property type="entry name" value="DUF58"/>
</dbReference>
<dbReference type="EMBL" id="MIHA01000005">
    <property type="protein sequence ID" value="ODQ90818.1"/>
    <property type="molecule type" value="Genomic_DNA"/>
</dbReference>